<sequence length="378" mass="42914">MNNDYMGIISLNENDENIKNLTGKRPLASIPIGGKYRIIDFVLSNMVNGGLTNVGIYTQSRSRSLMDHLDSGRYWDLDRKINGLFIFNFNYSSAITNDIELITNNMEYLYRSKQSKVVFSSSNMICNIDYKSAIDFYENDNNDITIIYKKVKNSSCNFLDCHVLNIGENNSVISVGKNIGTNNEINLSMDMFIMSKDTLLQILDECVSKGYYKSVKEYVYANCDKFNIKAHEFDGYLTCINSTKAYYKANMDMLNPKIGKELFSKNGPIYTKVKDAPPTKYYNGSKASNCLIANGCIIEGEVKNCIISRRVVVHKGAKIENCIIMQNCEIKENAKLTNVIIDKNVVIEKNKELKGDSEFPVVIEKNRNHYNKKAHSIA</sequence>
<dbReference type="RefSeq" id="WP_268062618.1">
    <property type="nucleotide sequence ID" value="NZ_JAPQFJ010000022.1"/>
</dbReference>
<dbReference type="Proteomes" id="UP001144612">
    <property type="component" value="Unassembled WGS sequence"/>
</dbReference>
<evidence type="ECO:0000256" key="2">
    <source>
        <dbReference type="ARBA" id="ARBA00023056"/>
    </source>
</evidence>
<evidence type="ECO:0000313" key="6">
    <source>
        <dbReference type="Proteomes" id="UP001144612"/>
    </source>
</evidence>
<comment type="similarity">
    <text evidence="1">Belongs to the bacterial/plant glucose-1-phosphate adenylyltransferase family.</text>
</comment>
<protein>
    <submittedName>
        <fullName evidence="5">Glucose-1-phosphate adenylyltransferase subunit GlgD</fullName>
        <ecNumber evidence="5">2.7.7.27</ecNumber>
    </submittedName>
</protein>
<dbReference type="EMBL" id="JAPQFJ010000022">
    <property type="protein sequence ID" value="MCY6960181.1"/>
    <property type="molecule type" value="Genomic_DNA"/>
</dbReference>
<dbReference type="Gene3D" id="3.90.550.10">
    <property type="entry name" value="Spore Coat Polysaccharide Biosynthesis Protein SpsA, Chain A"/>
    <property type="match status" value="1"/>
</dbReference>
<dbReference type="InterPro" id="IPR056818">
    <property type="entry name" value="GlmU/GlgC-like_hexapep"/>
</dbReference>
<dbReference type="CDD" id="cd04651">
    <property type="entry name" value="LbH_G1P_AT_C"/>
    <property type="match status" value="1"/>
</dbReference>
<keyword evidence="5" id="KW-0548">Nucleotidyltransferase</keyword>
<evidence type="ECO:0000256" key="1">
    <source>
        <dbReference type="ARBA" id="ARBA00010443"/>
    </source>
</evidence>
<dbReference type="SUPFAM" id="SSF51161">
    <property type="entry name" value="Trimeric LpxA-like enzymes"/>
    <property type="match status" value="1"/>
</dbReference>
<organism evidence="5 6">
    <name type="scientific">Clostridium brassicae</name>
    <dbReference type="NCBI Taxonomy" id="2999072"/>
    <lineage>
        <taxon>Bacteria</taxon>
        <taxon>Bacillati</taxon>
        <taxon>Bacillota</taxon>
        <taxon>Clostridia</taxon>
        <taxon>Eubacteriales</taxon>
        <taxon>Clostridiaceae</taxon>
        <taxon>Clostridium</taxon>
    </lineage>
</organism>
<name>A0ABT4DGD8_9CLOT</name>
<evidence type="ECO:0000259" key="4">
    <source>
        <dbReference type="Pfam" id="PF24894"/>
    </source>
</evidence>
<feature type="domain" description="Nucleotidyl transferase" evidence="3">
    <location>
        <begin position="20"/>
        <end position="154"/>
    </location>
</feature>
<dbReference type="InterPro" id="IPR011004">
    <property type="entry name" value="Trimer_LpxA-like_sf"/>
</dbReference>
<evidence type="ECO:0000259" key="3">
    <source>
        <dbReference type="Pfam" id="PF00483"/>
    </source>
</evidence>
<accession>A0ABT4DGD8</accession>
<dbReference type="InterPro" id="IPR029044">
    <property type="entry name" value="Nucleotide-diphossugar_trans"/>
</dbReference>
<dbReference type="InterPro" id="IPR011832">
    <property type="entry name" value="GlgDAde_trans"/>
</dbReference>
<dbReference type="GO" id="GO:0008878">
    <property type="term" value="F:glucose-1-phosphate adenylyltransferase activity"/>
    <property type="evidence" value="ECO:0007669"/>
    <property type="project" value="UniProtKB-EC"/>
</dbReference>
<dbReference type="InterPro" id="IPR011831">
    <property type="entry name" value="ADP-Glc_PPase"/>
</dbReference>
<evidence type="ECO:0000313" key="5">
    <source>
        <dbReference type="EMBL" id="MCY6960181.1"/>
    </source>
</evidence>
<gene>
    <name evidence="5" type="primary">glgD</name>
    <name evidence="5" type="ORF">OW729_16310</name>
</gene>
<dbReference type="EC" id="2.7.7.27" evidence="5"/>
<dbReference type="CDD" id="cd02508">
    <property type="entry name" value="ADP_Glucose_PP"/>
    <property type="match status" value="1"/>
</dbReference>
<dbReference type="Gene3D" id="2.160.10.10">
    <property type="entry name" value="Hexapeptide repeat proteins"/>
    <property type="match status" value="1"/>
</dbReference>
<dbReference type="SUPFAM" id="SSF53448">
    <property type="entry name" value="Nucleotide-diphospho-sugar transferases"/>
    <property type="match status" value="1"/>
</dbReference>
<dbReference type="Pfam" id="PF00483">
    <property type="entry name" value="NTP_transferase"/>
    <property type="match status" value="1"/>
</dbReference>
<reference evidence="5" key="1">
    <citation type="submission" date="2022-12" db="EMBL/GenBank/DDBJ databases">
        <title>Clostridium sp. nov., isolated from industrial wastewater.</title>
        <authorList>
            <person name="Jiayan W."/>
        </authorList>
    </citation>
    <scope>NUCLEOTIDE SEQUENCE</scope>
    <source>
        <strain evidence="5">ZC22-4</strain>
    </source>
</reference>
<dbReference type="NCBIfam" id="TIGR02092">
    <property type="entry name" value="glgD"/>
    <property type="match status" value="1"/>
</dbReference>
<proteinExistence type="inferred from homology"/>
<comment type="caution">
    <text evidence="5">The sequence shown here is derived from an EMBL/GenBank/DDBJ whole genome shotgun (WGS) entry which is preliminary data.</text>
</comment>
<feature type="domain" description="Glucose-1-phosphate adenylyltransferase/Bifunctional protein GlmU-like C-terminal hexapeptide" evidence="4">
    <location>
        <begin position="284"/>
        <end position="353"/>
    </location>
</feature>
<dbReference type="Pfam" id="PF24894">
    <property type="entry name" value="Hexapep_GlmU"/>
    <property type="match status" value="1"/>
</dbReference>
<keyword evidence="6" id="KW-1185">Reference proteome</keyword>
<dbReference type="PANTHER" id="PTHR43523:SF6">
    <property type="entry name" value="GLYCOGEN BIOSYNTHESIS PROTEIN GLGD"/>
    <property type="match status" value="1"/>
</dbReference>
<keyword evidence="2" id="KW-0320">Glycogen biosynthesis</keyword>
<dbReference type="PANTHER" id="PTHR43523">
    <property type="entry name" value="GLUCOSE-1-PHOSPHATE ADENYLYLTRANSFERASE-RELATED"/>
    <property type="match status" value="1"/>
</dbReference>
<keyword evidence="5" id="KW-0808">Transferase</keyword>
<dbReference type="InterPro" id="IPR005835">
    <property type="entry name" value="NTP_transferase_dom"/>
</dbReference>